<proteinExistence type="predicted"/>
<name>A0AAW3Q0A9_9BURK</name>
<evidence type="ECO:0000313" key="1">
    <source>
        <dbReference type="EMBL" id="KWZ35198.1"/>
    </source>
</evidence>
<dbReference type="EMBL" id="LNJP01000001">
    <property type="protein sequence ID" value="KWZ35198.1"/>
    <property type="molecule type" value="Genomic_DNA"/>
</dbReference>
<reference evidence="1 2" key="1">
    <citation type="submission" date="2015-11" db="EMBL/GenBank/DDBJ databases">
        <authorList>
            <person name="Sahl J."/>
            <person name="Wagner D."/>
            <person name="Keim P."/>
        </authorList>
    </citation>
    <scope>NUCLEOTIDE SEQUENCE [LARGE SCALE GENOMIC DNA]</scope>
    <source>
        <strain evidence="1 2">AZ-4-2-10-S1-D7</strain>
    </source>
</reference>
<evidence type="ECO:0000313" key="2">
    <source>
        <dbReference type="Proteomes" id="UP000070434"/>
    </source>
</evidence>
<gene>
    <name evidence="1" type="ORF">WS64_06395</name>
</gene>
<organism evidence="1 2">
    <name type="scientific">Burkholderia anthina</name>
    <dbReference type="NCBI Taxonomy" id="179879"/>
    <lineage>
        <taxon>Bacteria</taxon>
        <taxon>Pseudomonadati</taxon>
        <taxon>Pseudomonadota</taxon>
        <taxon>Betaproteobacteria</taxon>
        <taxon>Burkholderiales</taxon>
        <taxon>Burkholderiaceae</taxon>
        <taxon>Burkholderia</taxon>
        <taxon>Burkholderia cepacia complex</taxon>
    </lineage>
</organism>
<comment type="caution">
    <text evidence="1">The sequence shown here is derived from an EMBL/GenBank/DDBJ whole genome shotgun (WGS) entry which is preliminary data.</text>
</comment>
<protein>
    <submittedName>
        <fullName evidence="1">Uncharacterized protein</fullName>
    </submittedName>
</protein>
<dbReference type="RefSeq" id="WP_060966028.1">
    <property type="nucleotide sequence ID" value="NZ_CM003768.1"/>
</dbReference>
<dbReference type="Proteomes" id="UP000070434">
    <property type="component" value="Chromosome 1"/>
</dbReference>
<accession>A0AAW3Q0A9</accession>
<dbReference type="AlphaFoldDB" id="A0AAW3Q0A9"/>
<sequence>MDVIESPLCADVPRMTVSPRFAELMPAEFVSDLNRWMREFFGTSDVSYIVEGRTIVMSPRAAADLRRQASQASVRPWHWQGWRA</sequence>